<reference evidence="2" key="1">
    <citation type="submission" date="2020-04" db="EMBL/GenBank/DDBJ databases">
        <authorList>
            <person name="Chiriac C."/>
            <person name="Salcher M."/>
            <person name="Ghai R."/>
            <person name="Kavagutti S V."/>
        </authorList>
    </citation>
    <scope>NUCLEOTIDE SEQUENCE</scope>
</reference>
<evidence type="ECO:0000313" key="8">
    <source>
        <dbReference type="EMBL" id="CAB4216231.1"/>
    </source>
</evidence>
<gene>
    <name evidence="6" type="ORF">UFOVP1031_134</name>
    <name evidence="7" type="ORF">UFOVP1240_63</name>
    <name evidence="8" type="ORF">UFOVP1486_120</name>
    <name evidence="10" type="ORF">UFOVP1578_49</name>
    <name evidence="9" type="ORF">UFOVP1630_41</name>
    <name evidence="1" type="ORF">UFOVP288_80</name>
    <name evidence="2" type="ORF">UFOVP483_116</name>
    <name evidence="3" type="ORF">UFOVP573_35</name>
    <name evidence="4" type="ORF">UFOVP769_80</name>
    <name evidence="5" type="ORF">UFOVP962_48</name>
</gene>
<evidence type="ECO:0000313" key="2">
    <source>
        <dbReference type="EMBL" id="CAB4146154.1"/>
    </source>
</evidence>
<organism evidence="2">
    <name type="scientific">uncultured Caudovirales phage</name>
    <dbReference type="NCBI Taxonomy" id="2100421"/>
    <lineage>
        <taxon>Viruses</taxon>
        <taxon>Duplodnaviria</taxon>
        <taxon>Heunggongvirae</taxon>
        <taxon>Uroviricota</taxon>
        <taxon>Caudoviricetes</taxon>
        <taxon>Peduoviridae</taxon>
        <taxon>Maltschvirus</taxon>
        <taxon>Maltschvirus maltsch</taxon>
    </lineage>
</organism>
<dbReference type="EMBL" id="LR796548">
    <property type="protein sequence ID" value="CAB4150772.1"/>
    <property type="molecule type" value="Genomic_DNA"/>
</dbReference>
<dbReference type="EMBL" id="LR798423">
    <property type="protein sequence ID" value="CAB5230653.1"/>
    <property type="molecule type" value="Genomic_DNA"/>
</dbReference>
<dbReference type="EMBL" id="LR796709">
    <property type="protein sequence ID" value="CAB4161566.1"/>
    <property type="molecule type" value="Genomic_DNA"/>
</dbReference>
<evidence type="ECO:0000313" key="7">
    <source>
        <dbReference type="EMBL" id="CAB4191987.1"/>
    </source>
</evidence>
<proteinExistence type="predicted"/>
<evidence type="ECO:0000313" key="1">
    <source>
        <dbReference type="EMBL" id="CAB4135680.1"/>
    </source>
</evidence>
<evidence type="ECO:0000313" key="6">
    <source>
        <dbReference type="EMBL" id="CAB4179533.1"/>
    </source>
</evidence>
<accession>A0A6J5MHK2</accession>
<dbReference type="EMBL" id="LR797180">
    <property type="protein sequence ID" value="CAB4191987.1"/>
    <property type="molecule type" value="Genomic_DNA"/>
</dbReference>
<evidence type="ECO:0000313" key="5">
    <source>
        <dbReference type="EMBL" id="CAB4174424.1"/>
    </source>
</evidence>
<protein>
    <submittedName>
        <fullName evidence="2">Uncharacterized protein</fullName>
    </submittedName>
</protein>
<dbReference type="EMBL" id="LR796461">
    <property type="protein sequence ID" value="CAB4146154.1"/>
    <property type="molecule type" value="Genomic_DNA"/>
</dbReference>
<dbReference type="EMBL" id="LR796980">
    <property type="protein sequence ID" value="CAB4179533.1"/>
    <property type="molecule type" value="Genomic_DNA"/>
</dbReference>
<sequence length="543" mass="61725">MQKYIKIANESGFVSRIALEKLGLSTKRNDPDTIGQFGSGIKYAPIAALRMGLDWAFTGEDEKGPYTLKYVVENEDGVDCIVYNYGDYKKSSSFTVDAGVLSWEDPFQIYREAIANAMDEAYTSNGNWYRSIVEEKDVAYNKGEFAVYITASPLMMEIYNDHNKYFLENRDSVYENESSYAPVKFYKPYNKQMHVYSKQVMVYENEECQPMFDYEIQNLKLNEMRTVSDEFSMNYRIAQSICECKSLSIVKDIIKMANSGKSYFECELSISLHDVDDSWLEAWCELYDDNCIMITDEQSLNQAYVSFIKEKGFPFKTMGSSFFFGILKKAGVRTIDDIAGEAINFEIDTDIHRYPKLIKAIEIAARFEPGLLELEKPIACFIPKQSEHYLGIVINPNTKDKQILIDKNHASNGELNELVATIIHEYDHYETGNTDGDIAGRKFRDLADRRIGKLMCDYYKPDLIQVGVNGIYIPLESIPELGGVGYSIAWCKPLNCYVMSLGKKAYKISGDRVDAGDGSAIAIDNGTRFFIEIDGSFTVSIIH</sequence>
<dbReference type="EMBL" id="LR796305">
    <property type="protein sequence ID" value="CAB4135680.1"/>
    <property type="molecule type" value="Genomic_DNA"/>
</dbReference>
<dbReference type="EMBL" id="LR796917">
    <property type="protein sequence ID" value="CAB4174424.1"/>
    <property type="molecule type" value="Genomic_DNA"/>
</dbReference>
<name>A0A6J5MHK2_9CAUD</name>
<evidence type="ECO:0000313" key="10">
    <source>
        <dbReference type="EMBL" id="CAB5230653.1"/>
    </source>
</evidence>
<evidence type="ECO:0000313" key="9">
    <source>
        <dbReference type="EMBL" id="CAB4219969.1"/>
    </source>
</evidence>
<dbReference type="EMBL" id="LR797492">
    <property type="protein sequence ID" value="CAB4219969.1"/>
    <property type="molecule type" value="Genomic_DNA"/>
</dbReference>
<evidence type="ECO:0000313" key="4">
    <source>
        <dbReference type="EMBL" id="CAB4161566.1"/>
    </source>
</evidence>
<evidence type="ECO:0000313" key="3">
    <source>
        <dbReference type="EMBL" id="CAB4150772.1"/>
    </source>
</evidence>
<dbReference type="EMBL" id="LR797434">
    <property type="protein sequence ID" value="CAB4216231.1"/>
    <property type="molecule type" value="Genomic_DNA"/>
</dbReference>